<organism evidence="17 18">
    <name type="scientific">Microbulbifer agarilyticus</name>
    <dbReference type="NCBI Taxonomy" id="260552"/>
    <lineage>
        <taxon>Bacteria</taxon>
        <taxon>Pseudomonadati</taxon>
        <taxon>Pseudomonadota</taxon>
        <taxon>Gammaproteobacteria</taxon>
        <taxon>Cellvibrionales</taxon>
        <taxon>Microbulbiferaceae</taxon>
        <taxon>Microbulbifer</taxon>
    </lineage>
</organism>
<evidence type="ECO:0000256" key="1">
    <source>
        <dbReference type="ARBA" id="ARBA00001946"/>
    </source>
</evidence>
<evidence type="ECO:0000256" key="2">
    <source>
        <dbReference type="ARBA" id="ARBA00004170"/>
    </source>
</evidence>
<keyword evidence="7" id="KW-0276">Fatty acid metabolism</keyword>
<proteinExistence type="inferred from homology"/>
<dbReference type="SUPFAM" id="SSF56801">
    <property type="entry name" value="Acetyl-CoA synthetase-like"/>
    <property type="match status" value="1"/>
</dbReference>
<dbReference type="InterPro" id="IPR020845">
    <property type="entry name" value="AMP-binding_CS"/>
</dbReference>
<dbReference type="eggNOG" id="COG0318">
    <property type="taxonomic scope" value="Bacteria"/>
</dbReference>
<dbReference type="KEGG" id="maga:Mag101_06745"/>
<evidence type="ECO:0000313" key="17">
    <source>
        <dbReference type="EMBL" id="AQQ67364.1"/>
    </source>
</evidence>
<keyword evidence="9" id="KW-0460">Magnesium</keyword>
<dbReference type="Pfam" id="PF13193">
    <property type="entry name" value="AMP-binding_C"/>
    <property type="match status" value="1"/>
</dbReference>
<evidence type="ECO:0000256" key="13">
    <source>
        <dbReference type="ARBA" id="ARBA00039545"/>
    </source>
</evidence>
<evidence type="ECO:0000259" key="16">
    <source>
        <dbReference type="Pfam" id="PF13193"/>
    </source>
</evidence>
<comment type="cofactor">
    <cofactor evidence="1">
        <name>Mg(2+)</name>
        <dbReference type="ChEBI" id="CHEBI:18420"/>
    </cofactor>
</comment>
<accession>A0A1Q2M3Q6</accession>
<dbReference type="STRING" id="260552.Mag101_06745"/>
<evidence type="ECO:0000256" key="12">
    <source>
        <dbReference type="ARBA" id="ARBA00026121"/>
    </source>
</evidence>
<dbReference type="GO" id="GO:0016020">
    <property type="term" value="C:membrane"/>
    <property type="evidence" value="ECO:0007669"/>
    <property type="project" value="UniProtKB-SubCell"/>
</dbReference>
<evidence type="ECO:0000256" key="11">
    <source>
        <dbReference type="ARBA" id="ARBA00023136"/>
    </source>
</evidence>
<evidence type="ECO:0000256" key="7">
    <source>
        <dbReference type="ARBA" id="ARBA00022832"/>
    </source>
</evidence>
<dbReference type="GO" id="GO:0004467">
    <property type="term" value="F:long-chain fatty acid-CoA ligase activity"/>
    <property type="evidence" value="ECO:0007669"/>
    <property type="project" value="UniProtKB-EC"/>
</dbReference>
<comment type="subcellular location">
    <subcellularLocation>
        <location evidence="2">Membrane</location>
        <topology evidence="2">Peripheral membrane protein</topology>
    </subcellularLocation>
</comment>
<dbReference type="GO" id="GO:0005524">
    <property type="term" value="F:ATP binding"/>
    <property type="evidence" value="ECO:0007669"/>
    <property type="project" value="UniProtKB-KW"/>
</dbReference>
<dbReference type="InterPro" id="IPR045851">
    <property type="entry name" value="AMP-bd_C_sf"/>
</dbReference>
<dbReference type="OrthoDB" id="9803968at2"/>
<keyword evidence="11" id="KW-0472">Membrane</keyword>
<evidence type="ECO:0000256" key="3">
    <source>
        <dbReference type="ARBA" id="ARBA00005005"/>
    </source>
</evidence>
<evidence type="ECO:0000256" key="10">
    <source>
        <dbReference type="ARBA" id="ARBA00023098"/>
    </source>
</evidence>
<dbReference type="Gene3D" id="3.30.300.30">
    <property type="match status" value="1"/>
</dbReference>
<feature type="domain" description="AMP-dependent synthetase/ligase" evidence="15">
    <location>
        <begin position="12"/>
        <end position="400"/>
    </location>
</feature>
<keyword evidence="6" id="KW-0547">Nucleotide-binding</keyword>
<dbReference type="Proteomes" id="UP000188219">
    <property type="component" value="Chromosome"/>
</dbReference>
<gene>
    <name evidence="17" type="ORF">Mag101_06745</name>
</gene>
<protein>
    <recommendedName>
        <fullName evidence="13">Long-chain-fatty-acid--CoA ligase</fullName>
        <ecNumber evidence="12">6.2.1.3</ecNumber>
    </recommendedName>
    <alternativeName>
        <fullName evidence="14">Long-chain acyl-CoA synthetase</fullName>
    </alternativeName>
</protein>
<dbReference type="NCBIfam" id="NF004229">
    <property type="entry name" value="PRK05677.1"/>
    <property type="match status" value="1"/>
</dbReference>
<dbReference type="InterPro" id="IPR050237">
    <property type="entry name" value="ATP-dep_AMP-bd_enzyme"/>
</dbReference>
<dbReference type="CDD" id="cd05936">
    <property type="entry name" value="FC-FACS_FadD_like"/>
    <property type="match status" value="1"/>
</dbReference>
<dbReference type="EC" id="6.2.1.3" evidence="12"/>
<evidence type="ECO:0000256" key="5">
    <source>
        <dbReference type="ARBA" id="ARBA00022598"/>
    </source>
</evidence>
<comment type="similarity">
    <text evidence="4">Belongs to the ATP-dependent AMP-binding enzyme family.</text>
</comment>
<dbReference type="PROSITE" id="PS00455">
    <property type="entry name" value="AMP_BINDING"/>
    <property type="match status" value="1"/>
</dbReference>
<keyword evidence="18" id="KW-1185">Reference proteome</keyword>
<evidence type="ECO:0000256" key="8">
    <source>
        <dbReference type="ARBA" id="ARBA00022840"/>
    </source>
</evidence>
<dbReference type="Gene3D" id="3.40.50.980">
    <property type="match status" value="2"/>
</dbReference>
<dbReference type="PANTHER" id="PTHR43767:SF8">
    <property type="entry name" value="LONG-CHAIN-FATTY-ACID--COA LIGASE"/>
    <property type="match status" value="1"/>
</dbReference>
<name>A0A1Q2M3Q6_9GAMM</name>
<dbReference type="Gene3D" id="2.30.38.10">
    <property type="entry name" value="Luciferase, Domain 3"/>
    <property type="match status" value="1"/>
</dbReference>
<evidence type="ECO:0000256" key="4">
    <source>
        <dbReference type="ARBA" id="ARBA00006432"/>
    </source>
</evidence>
<dbReference type="FunFam" id="3.30.300.30:FF:000006">
    <property type="entry name" value="Long-chain-fatty-acid--CoA ligase FadD"/>
    <property type="match status" value="1"/>
</dbReference>
<dbReference type="Pfam" id="PF00501">
    <property type="entry name" value="AMP-binding"/>
    <property type="match status" value="1"/>
</dbReference>
<keyword evidence="5 17" id="KW-0436">Ligase</keyword>
<dbReference type="FunFam" id="3.40.50.12780:FF:000003">
    <property type="entry name" value="Long-chain-fatty-acid--CoA ligase FadD"/>
    <property type="match status" value="1"/>
</dbReference>
<feature type="domain" description="AMP-binding enzyme C-terminal" evidence="16">
    <location>
        <begin position="451"/>
        <end position="525"/>
    </location>
</feature>
<reference evidence="17" key="1">
    <citation type="submission" date="2017-02" db="EMBL/GenBank/DDBJ databases">
        <title>Genome of Microbulbifer agarilyticus GP101.</title>
        <authorList>
            <person name="Jung J."/>
            <person name="Bae S.S."/>
            <person name="Baek K."/>
        </authorList>
    </citation>
    <scope>NUCLEOTIDE SEQUENCE [LARGE SCALE GENOMIC DNA]</scope>
    <source>
        <strain evidence="17">GP101</strain>
    </source>
</reference>
<evidence type="ECO:0000259" key="15">
    <source>
        <dbReference type="Pfam" id="PF00501"/>
    </source>
</evidence>
<evidence type="ECO:0000256" key="14">
    <source>
        <dbReference type="ARBA" id="ARBA00042773"/>
    </source>
</evidence>
<dbReference type="PANTHER" id="PTHR43767">
    <property type="entry name" value="LONG-CHAIN-FATTY-ACID--COA LIGASE"/>
    <property type="match status" value="1"/>
</dbReference>
<keyword evidence="8" id="KW-0067">ATP-binding</keyword>
<evidence type="ECO:0000256" key="9">
    <source>
        <dbReference type="ARBA" id="ARBA00022842"/>
    </source>
</evidence>
<comment type="pathway">
    <text evidence="3">Lipid metabolism; fatty acid beta-oxidation.</text>
</comment>
<dbReference type="AlphaFoldDB" id="A0A1Q2M3Q6"/>
<dbReference type="InterPro" id="IPR025110">
    <property type="entry name" value="AMP-bd_C"/>
</dbReference>
<evidence type="ECO:0000313" key="18">
    <source>
        <dbReference type="Proteomes" id="UP000188219"/>
    </source>
</evidence>
<dbReference type="InterPro" id="IPR000873">
    <property type="entry name" value="AMP-dep_synth/lig_dom"/>
</dbReference>
<sequence>MDIERSILEVFTDATAKFADRPAFTCLGQTLTVGDIDRLSAQFTSYLQNHTNLKPGDRIAVQLPNVLQYPVAVFGALRAGLVVVNTNPLYTQREIKHQLNDSGAKALVVLANIADTAAAVVAETSVEQVIVSEIADLHPPLKRVLINTVAKHVKKMVPNFHFANQVNFRDAMAKGAKAPHQDVARTADDLAVLQYTGGTTGVAKGAMLTNRNLVANMEQVREALGESMKEGEEYYVAPLPLYHIYAFTIHCMCLFTTGNHSLLIPNPRDIPGFVKTLKGIRFTGFCGLNTLFNGLMRDPGFADLDFSKLHTTCSGGMALTRATAEKWEQVTGCVVTEGYGMTETSPVVCFNPAEAVQLGTVGVAVPATEVKVIDENGNDLPNNTPGELCVRGPQVMKGYWERPEATAETIDSEGWLKTGDMAVIQDDGYIKIVDRKKDMIIVSGFNVYPNEIEDIVSAHPKVTEAAAVGIPDERSGEAVKLFVVKADASLTADEVIAYCRENMTAYKVPRNIEFREDLPKTNVGKILRRELRDEELKKTEAVTA</sequence>
<evidence type="ECO:0000256" key="6">
    <source>
        <dbReference type="ARBA" id="ARBA00022741"/>
    </source>
</evidence>
<dbReference type="RefSeq" id="WP_077402524.1">
    <property type="nucleotide sequence ID" value="NZ_CP019650.1"/>
</dbReference>
<dbReference type="EMBL" id="CP019650">
    <property type="protein sequence ID" value="AQQ67364.1"/>
    <property type="molecule type" value="Genomic_DNA"/>
</dbReference>
<keyword evidence="10" id="KW-0443">Lipid metabolism</keyword>